<organism evidence="1">
    <name type="scientific">Oppiella nova</name>
    <dbReference type="NCBI Taxonomy" id="334625"/>
    <lineage>
        <taxon>Eukaryota</taxon>
        <taxon>Metazoa</taxon>
        <taxon>Ecdysozoa</taxon>
        <taxon>Arthropoda</taxon>
        <taxon>Chelicerata</taxon>
        <taxon>Arachnida</taxon>
        <taxon>Acari</taxon>
        <taxon>Acariformes</taxon>
        <taxon>Sarcoptiformes</taxon>
        <taxon>Oribatida</taxon>
        <taxon>Brachypylina</taxon>
        <taxon>Oppioidea</taxon>
        <taxon>Oppiidae</taxon>
        <taxon>Oppiella</taxon>
    </lineage>
</organism>
<name>A0A7R9LWY5_9ACAR</name>
<dbReference type="EMBL" id="OC918189">
    <property type="protein sequence ID" value="CAD7648862.1"/>
    <property type="molecule type" value="Genomic_DNA"/>
</dbReference>
<keyword evidence="2" id="KW-1185">Reference proteome</keyword>
<proteinExistence type="predicted"/>
<protein>
    <submittedName>
        <fullName evidence="1">Uncharacterized protein</fullName>
    </submittedName>
</protein>
<dbReference type="Proteomes" id="UP000728032">
    <property type="component" value="Unassembled WGS sequence"/>
</dbReference>
<accession>A0A7R9LWY5</accession>
<evidence type="ECO:0000313" key="2">
    <source>
        <dbReference type="Proteomes" id="UP000728032"/>
    </source>
</evidence>
<gene>
    <name evidence="1" type="ORF">ONB1V03_LOCUS6970</name>
</gene>
<dbReference type="Gene3D" id="3.40.50.1460">
    <property type="match status" value="1"/>
</dbReference>
<reference evidence="1" key="1">
    <citation type="submission" date="2020-11" db="EMBL/GenBank/DDBJ databases">
        <authorList>
            <person name="Tran Van P."/>
        </authorList>
    </citation>
    <scope>NUCLEOTIDE SEQUENCE</scope>
</reference>
<evidence type="ECO:0000313" key="1">
    <source>
        <dbReference type="EMBL" id="CAD7648862.1"/>
    </source>
</evidence>
<sequence>MKTVVKDLDTDGERFVFIFTEFTKRRAIKCYNESERFRHVFEQLHFKVDGLDYNWDAKEIEQNLTEKAKKVPLNSDAFTLSVDKTWIDDNRDTFIGYSCAQGYETLTQYGISRFGLSLTHMIAKYACEEPLTNIMTRTCNYMQTYFDESGCYAPATTQWIGVISSSFESIGASE</sequence>
<dbReference type="SUPFAM" id="SSF52129">
    <property type="entry name" value="Caspase-like"/>
    <property type="match status" value="1"/>
</dbReference>
<dbReference type="AlphaFoldDB" id="A0A7R9LWY5"/>
<dbReference type="EMBL" id="CAJPVJ010003364">
    <property type="protein sequence ID" value="CAG2167463.1"/>
    <property type="molecule type" value="Genomic_DNA"/>
</dbReference>
<dbReference type="InterPro" id="IPR029030">
    <property type="entry name" value="Caspase-like_dom_sf"/>
</dbReference>